<dbReference type="EMBL" id="ANOF01000196">
    <property type="protein sequence ID" value="EMI23447.1"/>
    <property type="molecule type" value="Genomic_DNA"/>
</dbReference>
<proteinExistence type="predicted"/>
<dbReference type="PATRIC" id="fig|1263868.3.peg.6457"/>
<sequence>MFGIGSTLEPEAVTTTNDAKSDSPPPERPPDSVEFRCQFCESVRLSECHDPPGIRCDDCGCLVWIDDGESLCKVGWHDHDLGAMAPEDLPPCGDCGQLCDTQTLDDEWHCSRCLPDEATTRRDRTEVFLSQVADVRRYTDLRNG</sequence>
<comment type="caution">
    <text evidence="2">The sequence shown here is derived from an EMBL/GenBank/DDBJ whole genome shotgun (WGS) entry which is preliminary data.</text>
</comment>
<dbReference type="Proteomes" id="UP000011996">
    <property type="component" value="Unassembled WGS sequence"/>
</dbReference>
<protein>
    <submittedName>
        <fullName evidence="2">Uncharacterized protein</fullName>
    </submittedName>
</protein>
<gene>
    <name evidence="2" type="ORF">RESH_05950</name>
</gene>
<accession>M5S717</accession>
<reference evidence="2 3" key="1">
    <citation type="journal article" date="2013" name="Mar. Genomics">
        <title>Expression of sulfatases in Rhodopirellula baltica and the diversity of sulfatases in the genus Rhodopirellula.</title>
        <authorList>
            <person name="Wegner C.E."/>
            <person name="Richter-Heitmann T."/>
            <person name="Klindworth A."/>
            <person name="Klockow C."/>
            <person name="Richter M."/>
            <person name="Achstetter T."/>
            <person name="Glockner F.O."/>
            <person name="Harder J."/>
        </authorList>
    </citation>
    <scope>NUCLEOTIDE SEQUENCE [LARGE SCALE GENOMIC DNA]</scope>
    <source>
        <strain evidence="2 3">SH398</strain>
    </source>
</reference>
<dbReference type="AlphaFoldDB" id="M5S717"/>
<feature type="region of interest" description="Disordered" evidence="1">
    <location>
        <begin position="1"/>
        <end position="31"/>
    </location>
</feature>
<evidence type="ECO:0000313" key="2">
    <source>
        <dbReference type="EMBL" id="EMI23447.1"/>
    </source>
</evidence>
<name>M5S717_9BACT</name>
<organism evidence="2 3">
    <name type="scientific">Rhodopirellula europaea SH398</name>
    <dbReference type="NCBI Taxonomy" id="1263868"/>
    <lineage>
        <taxon>Bacteria</taxon>
        <taxon>Pseudomonadati</taxon>
        <taxon>Planctomycetota</taxon>
        <taxon>Planctomycetia</taxon>
        <taxon>Pirellulales</taxon>
        <taxon>Pirellulaceae</taxon>
        <taxon>Rhodopirellula</taxon>
    </lineage>
</organism>
<dbReference type="STRING" id="1263868.RESH_05950"/>
<evidence type="ECO:0000256" key="1">
    <source>
        <dbReference type="SAM" id="MobiDB-lite"/>
    </source>
</evidence>
<evidence type="ECO:0000313" key="3">
    <source>
        <dbReference type="Proteomes" id="UP000011996"/>
    </source>
</evidence>